<keyword evidence="3" id="KW-1185">Reference proteome</keyword>
<dbReference type="Proteomes" id="UP001161247">
    <property type="component" value="Chromosome 9"/>
</dbReference>
<organism evidence="2 3">
    <name type="scientific">Oldenlandia corymbosa var. corymbosa</name>
    <dbReference type="NCBI Taxonomy" id="529605"/>
    <lineage>
        <taxon>Eukaryota</taxon>
        <taxon>Viridiplantae</taxon>
        <taxon>Streptophyta</taxon>
        <taxon>Embryophyta</taxon>
        <taxon>Tracheophyta</taxon>
        <taxon>Spermatophyta</taxon>
        <taxon>Magnoliopsida</taxon>
        <taxon>eudicotyledons</taxon>
        <taxon>Gunneridae</taxon>
        <taxon>Pentapetalae</taxon>
        <taxon>asterids</taxon>
        <taxon>lamiids</taxon>
        <taxon>Gentianales</taxon>
        <taxon>Rubiaceae</taxon>
        <taxon>Rubioideae</taxon>
        <taxon>Spermacoceae</taxon>
        <taxon>Hedyotis-Oldenlandia complex</taxon>
        <taxon>Oldenlandia</taxon>
    </lineage>
</organism>
<dbReference type="EMBL" id="OX459126">
    <property type="protein sequence ID" value="CAI9117610.1"/>
    <property type="molecule type" value="Genomic_DNA"/>
</dbReference>
<accession>A0AAV1ED68</accession>
<gene>
    <name evidence="2" type="ORF">OLC1_LOCUS23650</name>
</gene>
<protein>
    <submittedName>
        <fullName evidence="2">OLC1v1019021C1</fullName>
    </submittedName>
</protein>
<evidence type="ECO:0000256" key="1">
    <source>
        <dbReference type="SAM" id="MobiDB-lite"/>
    </source>
</evidence>
<feature type="compositionally biased region" description="Basic and acidic residues" evidence="1">
    <location>
        <begin position="76"/>
        <end position="88"/>
    </location>
</feature>
<feature type="compositionally biased region" description="Low complexity" evidence="1">
    <location>
        <begin position="57"/>
        <end position="75"/>
    </location>
</feature>
<proteinExistence type="predicted"/>
<reference evidence="2" key="1">
    <citation type="submission" date="2023-03" db="EMBL/GenBank/DDBJ databases">
        <authorList>
            <person name="Julca I."/>
        </authorList>
    </citation>
    <scope>NUCLEOTIDE SEQUENCE</scope>
</reference>
<evidence type="ECO:0000313" key="3">
    <source>
        <dbReference type="Proteomes" id="UP001161247"/>
    </source>
</evidence>
<dbReference type="AlphaFoldDB" id="A0AAV1ED68"/>
<feature type="region of interest" description="Disordered" evidence="1">
    <location>
        <begin position="21"/>
        <end position="88"/>
    </location>
</feature>
<evidence type="ECO:0000313" key="2">
    <source>
        <dbReference type="EMBL" id="CAI9117610.1"/>
    </source>
</evidence>
<name>A0AAV1ED68_OLDCO</name>
<sequence>MLQEDQNEAYARHLISSPGSRSIKFVVSPNQEGPAANPVEMQMPPPENFAPINFLMNTSTNSTPTSGSSSSSSTGMRDEVHDTTKKQELKLVCRGPCGGKNLPEELNSTNPTTLEWLFGDCCRECKNVLM</sequence>